<evidence type="ECO:0000256" key="5">
    <source>
        <dbReference type="ARBA" id="ARBA00023239"/>
    </source>
</evidence>
<dbReference type="InterPro" id="IPR011995">
    <property type="entry name" value="OMPdecase_type-2"/>
</dbReference>
<dbReference type="GO" id="GO:0004590">
    <property type="term" value="F:orotidine-5'-phosphate decarboxylase activity"/>
    <property type="evidence" value="ECO:0007669"/>
    <property type="project" value="UniProtKB-UniRule"/>
</dbReference>
<evidence type="ECO:0000259" key="8">
    <source>
        <dbReference type="SMART" id="SM00934"/>
    </source>
</evidence>
<dbReference type="InterPro" id="IPR013785">
    <property type="entry name" value="Aldolase_TIM"/>
</dbReference>
<dbReference type="EC" id="4.1.1.23" evidence="7"/>
<reference evidence="9 10" key="1">
    <citation type="journal article" date="2016" name="Nat. Commun.">
        <title>Thousands of microbial genomes shed light on interconnected biogeochemical processes in an aquifer system.</title>
        <authorList>
            <person name="Anantharaman K."/>
            <person name="Brown C.T."/>
            <person name="Hug L.A."/>
            <person name="Sharon I."/>
            <person name="Castelle C.J."/>
            <person name="Probst A.J."/>
            <person name="Thomas B.C."/>
            <person name="Singh A."/>
            <person name="Wilkins M.J."/>
            <person name="Karaoz U."/>
            <person name="Brodie E.L."/>
            <person name="Williams K.H."/>
            <person name="Hubbard S.S."/>
            <person name="Banfield J.F."/>
        </authorList>
    </citation>
    <scope>NUCLEOTIDE SEQUENCE [LARGE SCALE GENOMIC DNA]</scope>
</reference>
<dbReference type="GO" id="GO:0006207">
    <property type="term" value="P:'de novo' pyrimidine nucleobase biosynthetic process"/>
    <property type="evidence" value="ECO:0007669"/>
    <property type="project" value="InterPro"/>
</dbReference>
<dbReference type="Pfam" id="PF00215">
    <property type="entry name" value="OMPdecase"/>
    <property type="match status" value="1"/>
</dbReference>
<evidence type="ECO:0000256" key="2">
    <source>
        <dbReference type="ARBA" id="ARBA00008847"/>
    </source>
</evidence>
<dbReference type="PANTHER" id="PTHR43375:SF1">
    <property type="entry name" value="OROTIDINE 5'-PHOSPHATE DECARBOXYLASE"/>
    <property type="match status" value="1"/>
</dbReference>
<evidence type="ECO:0000313" key="9">
    <source>
        <dbReference type="EMBL" id="OGD99291.1"/>
    </source>
</evidence>
<comment type="caution">
    <text evidence="9">The sequence shown here is derived from an EMBL/GenBank/DDBJ whole genome shotgun (WGS) entry which is preliminary data.</text>
</comment>
<organism evidence="9 10">
    <name type="scientific">Candidatus Curtissbacteria bacterium RIFCSPHIGHO2_12_41_11</name>
    <dbReference type="NCBI Taxonomy" id="1797718"/>
    <lineage>
        <taxon>Bacteria</taxon>
        <taxon>Candidatus Curtissiibacteriota</taxon>
    </lineage>
</organism>
<comment type="similarity">
    <text evidence="2">Belongs to the OMP decarboxylase family. Type 2 subfamily.</text>
</comment>
<dbReference type="CDD" id="cd04725">
    <property type="entry name" value="OMP_decarboxylase_like"/>
    <property type="match status" value="1"/>
</dbReference>
<dbReference type="PANTHER" id="PTHR43375">
    <property type="entry name" value="OROTIDINE 5'-PHOSPHATE DECARBOXYLASE"/>
    <property type="match status" value="1"/>
</dbReference>
<evidence type="ECO:0000256" key="4">
    <source>
        <dbReference type="ARBA" id="ARBA00022975"/>
    </source>
</evidence>
<evidence type="ECO:0000256" key="6">
    <source>
        <dbReference type="ARBA" id="ARBA00049157"/>
    </source>
</evidence>
<evidence type="ECO:0000256" key="1">
    <source>
        <dbReference type="ARBA" id="ARBA00004861"/>
    </source>
</evidence>
<feature type="domain" description="Orotidine 5'-phosphate decarboxylase" evidence="8">
    <location>
        <begin position="17"/>
        <end position="252"/>
    </location>
</feature>
<dbReference type="InterPro" id="IPR011060">
    <property type="entry name" value="RibuloseP-bd_barrel"/>
</dbReference>
<sequence>MNFQDKLDKAVFANNSLVCVGLDPDFSKLKKGQSQFEFNKTIIDQTAGLVCAFKPQIAFYAAAGLKGLKDLKKTITYIHENYRNVPVILDAKRGDVGHTSEMYAKEVFDVYGSDAVTVSPYCGFDSIEPFFKRRDKGVIVLCRTSNPSAADLQDLKVDGKPLFIKVARKVVDWDKKYKNLLMVVGATYPNEMKKIREIASKMTFLVPGVGSQSGNLQNTLKNGLRKNGTGLIISSSRGIIYAQDPKLAAQELKDEINKHR</sequence>
<keyword evidence="4" id="KW-0665">Pyrimidine biosynthesis</keyword>
<dbReference type="EMBL" id="MFBH01000030">
    <property type="protein sequence ID" value="OGD99291.1"/>
    <property type="molecule type" value="Genomic_DNA"/>
</dbReference>
<dbReference type="AlphaFoldDB" id="A0A1F5H5B0"/>
<keyword evidence="3" id="KW-0210">Decarboxylase</keyword>
<protein>
    <recommendedName>
        <fullName evidence="7">Orotidine-5'-phosphate decarboxylase</fullName>
        <ecNumber evidence="7">4.1.1.23</ecNumber>
    </recommendedName>
</protein>
<dbReference type="SUPFAM" id="SSF51366">
    <property type="entry name" value="Ribulose-phoshate binding barrel"/>
    <property type="match status" value="1"/>
</dbReference>
<accession>A0A1F5H5B0</accession>
<dbReference type="InterPro" id="IPR001754">
    <property type="entry name" value="OMPdeCOase_dom"/>
</dbReference>
<name>A0A1F5H5B0_9BACT</name>
<proteinExistence type="inferred from homology"/>
<dbReference type="GO" id="GO:0044205">
    <property type="term" value="P:'de novo' UMP biosynthetic process"/>
    <property type="evidence" value="ECO:0007669"/>
    <property type="project" value="UniProtKB-UniPathway"/>
</dbReference>
<keyword evidence="5" id="KW-0456">Lyase</keyword>
<dbReference type="SMART" id="SM00934">
    <property type="entry name" value="OMPdecase"/>
    <property type="match status" value="1"/>
</dbReference>
<evidence type="ECO:0000256" key="3">
    <source>
        <dbReference type="ARBA" id="ARBA00022793"/>
    </source>
</evidence>
<dbReference type="NCBIfam" id="TIGR02127">
    <property type="entry name" value="pyrF_sub2"/>
    <property type="match status" value="1"/>
</dbReference>
<evidence type="ECO:0000256" key="7">
    <source>
        <dbReference type="NCBIfam" id="TIGR02127"/>
    </source>
</evidence>
<evidence type="ECO:0000313" key="10">
    <source>
        <dbReference type="Proteomes" id="UP000178393"/>
    </source>
</evidence>
<dbReference type="UniPathway" id="UPA00070">
    <property type="reaction ID" value="UER00120"/>
</dbReference>
<dbReference type="Gene3D" id="3.20.20.70">
    <property type="entry name" value="Aldolase class I"/>
    <property type="match status" value="1"/>
</dbReference>
<comment type="catalytic activity">
    <reaction evidence="6">
        <text>orotidine 5'-phosphate + H(+) = UMP + CO2</text>
        <dbReference type="Rhea" id="RHEA:11596"/>
        <dbReference type="ChEBI" id="CHEBI:15378"/>
        <dbReference type="ChEBI" id="CHEBI:16526"/>
        <dbReference type="ChEBI" id="CHEBI:57538"/>
        <dbReference type="ChEBI" id="CHEBI:57865"/>
        <dbReference type="EC" id="4.1.1.23"/>
    </reaction>
</comment>
<dbReference type="Proteomes" id="UP000178393">
    <property type="component" value="Unassembled WGS sequence"/>
</dbReference>
<comment type="pathway">
    <text evidence="1">Pyrimidine metabolism; UMP biosynthesis via de novo pathway; UMP from orotate: step 2/2.</text>
</comment>
<gene>
    <name evidence="9" type="ORF">A2W45_01320</name>
</gene>